<accession>A0A811RH28</accession>
<comment type="caution">
    <text evidence="1">The sequence shown here is derived from an EMBL/GenBank/DDBJ whole genome shotgun (WGS) entry which is preliminary data.</text>
</comment>
<sequence>MPLRMTALYPVNSVRRPCHLVWENHGRPPSAGESFLPLFYPFGINSGKMLPSKRGADDLTRFSTDSLISGFWSELSYEVASKLSRSVVSIALSHGDLAGQNVLFASSGIAIECQPNLTKFVTSAILVRAFNDERNGHDNIKIEVRDGGNVAIGTVVEYDLDHVIAVVEVTSALDVYCVPLSYVEELMPGRKVVAVGRDISGKLMATSGTLTASGPKDCGHLMFSTCKLSEVMQGGALFEFDGNFVGMNLFSNMKRPIFMPRDIISDRLNHLQTSMEKKTFLAMMKSVRHRKRLTGVELRSYPEGSMNVNTFEEKFGDKYPTGVWGKFKKEISSHISDIVVALASFHGESKFFACTGFFINYDGCPTILTSASLVRDPDGANEIVSGLRIEVLLPNNEQTVGELEHYSLHYNIALVSVNNYNVECPVKLEPESICYDEMVVAVGRCFESGILMATSGKYIHDYDKVSSDLDCEYLWYTTCRTTKVVIGGPLVDLNGKFMGINYYDTEIGTPFLFFLDIWKILVDLKAKKAMIGGHEGCVEDDNGPPNIWVLPA</sequence>
<dbReference type="InterPro" id="IPR009003">
    <property type="entry name" value="Peptidase_S1_PA"/>
</dbReference>
<organism evidence="1 2">
    <name type="scientific">Miscanthus lutarioriparius</name>
    <dbReference type="NCBI Taxonomy" id="422564"/>
    <lineage>
        <taxon>Eukaryota</taxon>
        <taxon>Viridiplantae</taxon>
        <taxon>Streptophyta</taxon>
        <taxon>Embryophyta</taxon>
        <taxon>Tracheophyta</taxon>
        <taxon>Spermatophyta</taxon>
        <taxon>Magnoliopsida</taxon>
        <taxon>Liliopsida</taxon>
        <taxon>Poales</taxon>
        <taxon>Poaceae</taxon>
        <taxon>PACMAD clade</taxon>
        <taxon>Panicoideae</taxon>
        <taxon>Andropogonodae</taxon>
        <taxon>Andropogoneae</taxon>
        <taxon>Saccharinae</taxon>
        <taxon>Miscanthus</taxon>
    </lineage>
</organism>
<dbReference type="EMBL" id="CAJGYO010000014">
    <property type="protein sequence ID" value="CAD6269177.1"/>
    <property type="molecule type" value="Genomic_DNA"/>
</dbReference>
<dbReference type="PANTHER" id="PTHR18868">
    <property type="entry name" value="OS07G0665300 PROTEIN-RELATED"/>
    <property type="match status" value="1"/>
</dbReference>
<dbReference type="AlphaFoldDB" id="A0A811RH28"/>
<protein>
    <submittedName>
        <fullName evidence="1">Uncharacterized protein</fullName>
    </submittedName>
</protein>
<dbReference type="Pfam" id="PF13365">
    <property type="entry name" value="Trypsin_2"/>
    <property type="match status" value="2"/>
</dbReference>
<dbReference type="OrthoDB" id="667967at2759"/>
<dbReference type="Gene3D" id="2.40.10.120">
    <property type="match status" value="2"/>
</dbReference>
<dbReference type="PANTHER" id="PTHR18868:SF38">
    <property type="entry name" value="OS01G0776500 PROTEIN"/>
    <property type="match status" value="1"/>
</dbReference>
<dbReference type="SUPFAM" id="SSF50494">
    <property type="entry name" value="Trypsin-like serine proteases"/>
    <property type="match status" value="2"/>
</dbReference>
<name>A0A811RH28_9POAL</name>
<evidence type="ECO:0000313" key="1">
    <source>
        <dbReference type="EMBL" id="CAD6269177.1"/>
    </source>
</evidence>
<keyword evidence="2" id="KW-1185">Reference proteome</keyword>
<reference evidence="1" key="1">
    <citation type="submission" date="2020-10" db="EMBL/GenBank/DDBJ databases">
        <authorList>
            <person name="Han B."/>
            <person name="Lu T."/>
            <person name="Zhao Q."/>
            <person name="Huang X."/>
            <person name="Zhao Y."/>
        </authorList>
    </citation>
    <scope>NUCLEOTIDE SEQUENCE</scope>
</reference>
<dbReference type="Proteomes" id="UP000604825">
    <property type="component" value="Unassembled WGS sequence"/>
</dbReference>
<proteinExistence type="predicted"/>
<gene>
    <name evidence="1" type="ORF">NCGR_LOCUS52482</name>
</gene>
<evidence type="ECO:0000313" key="2">
    <source>
        <dbReference type="Proteomes" id="UP000604825"/>
    </source>
</evidence>